<reference evidence="2 3" key="1">
    <citation type="submission" date="2016-10" db="EMBL/GenBank/DDBJ databases">
        <authorList>
            <person name="de Groot N.N."/>
        </authorList>
    </citation>
    <scope>NUCLEOTIDE SEQUENCE [LARGE SCALE GENOMIC DNA]</scope>
    <source>
        <strain evidence="2 3">DSM 17794</strain>
    </source>
</reference>
<keyword evidence="1" id="KW-1133">Transmembrane helix</keyword>
<keyword evidence="1" id="KW-0472">Membrane</keyword>
<evidence type="ECO:0000256" key="1">
    <source>
        <dbReference type="SAM" id="Phobius"/>
    </source>
</evidence>
<evidence type="ECO:0000313" key="3">
    <source>
        <dbReference type="Proteomes" id="UP000199153"/>
    </source>
</evidence>
<dbReference type="STRING" id="287099.SAMN05660413_00865"/>
<dbReference type="EMBL" id="FOVL01000003">
    <property type="protein sequence ID" value="SFN39363.1"/>
    <property type="molecule type" value="Genomic_DNA"/>
</dbReference>
<protein>
    <submittedName>
        <fullName evidence="2">Uncharacterized protein</fullName>
    </submittedName>
</protein>
<name>A0A1I4YNI8_9FLAO</name>
<feature type="transmembrane region" description="Helical" evidence="1">
    <location>
        <begin position="12"/>
        <end position="31"/>
    </location>
</feature>
<sequence length="73" mass="8570">MAEIKIEKKRPVWPWIILIIVILGILAYVFLYTDTFNEDTDNTDDIEELNDNRTMHNNRDKQISFSVAQSLIS</sequence>
<accession>A0A1I4YNI8</accession>
<keyword evidence="3" id="KW-1185">Reference proteome</keyword>
<keyword evidence="1" id="KW-0812">Transmembrane</keyword>
<organism evidence="2 3">
    <name type="scientific">Salegentibacter flavus</name>
    <dbReference type="NCBI Taxonomy" id="287099"/>
    <lineage>
        <taxon>Bacteria</taxon>
        <taxon>Pseudomonadati</taxon>
        <taxon>Bacteroidota</taxon>
        <taxon>Flavobacteriia</taxon>
        <taxon>Flavobacteriales</taxon>
        <taxon>Flavobacteriaceae</taxon>
        <taxon>Salegentibacter</taxon>
    </lineage>
</organism>
<dbReference type="RefSeq" id="WP_093406315.1">
    <property type="nucleotide sequence ID" value="NZ_FOVL01000003.1"/>
</dbReference>
<proteinExistence type="predicted"/>
<dbReference type="AlphaFoldDB" id="A0A1I4YNI8"/>
<dbReference type="Proteomes" id="UP000199153">
    <property type="component" value="Unassembled WGS sequence"/>
</dbReference>
<evidence type="ECO:0000313" key="2">
    <source>
        <dbReference type="EMBL" id="SFN39363.1"/>
    </source>
</evidence>
<gene>
    <name evidence="2" type="ORF">SAMN05660413_00865</name>
</gene>